<reference evidence="3 4" key="1">
    <citation type="submission" date="2018-05" db="EMBL/GenBank/DDBJ databases">
        <title>Genomic Encyclopedia of Type Strains, Phase IV (KMG-IV): sequencing the most valuable type-strain genomes for metagenomic binning, comparative biology and taxonomic classification.</title>
        <authorList>
            <person name="Goeker M."/>
        </authorList>
    </citation>
    <scope>NUCLEOTIDE SEQUENCE [LARGE SCALE GENOMIC DNA]</scope>
    <source>
        <strain evidence="3 4">DSM 29661</strain>
    </source>
</reference>
<proteinExistence type="predicted"/>
<dbReference type="GO" id="GO:0005576">
    <property type="term" value="C:extracellular region"/>
    <property type="evidence" value="ECO:0007669"/>
    <property type="project" value="UniProtKB-SubCell"/>
</dbReference>
<evidence type="ECO:0000313" key="4">
    <source>
        <dbReference type="Proteomes" id="UP000247555"/>
    </source>
</evidence>
<dbReference type="PRINTS" id="PR00313">
    <property type="entry name" value="CABNDNGRPT"/>
</dbReference>
<comment type="caution">
    <text evidence="3">The sequence shown here is derived from an EMBL/GenBank/DDBJ whole genome shotgun (WGS) entry which is preliminary data.</text>
</comment>
<keyword evidence="2" id="KW-0964">Secreted</keyword>
<dbReference type="PANTHER" id="PTHR38340">
    <property type="entry name" value="S-LAYER PROTEIN"/>
    <property type="match status" value="1"/>
</dbReference>
<dbReference type="InterPro" id="IPR011049">
    <property type="entry name" value="Serralysin-like_metalloprot_C"/>
</dbReference>
<comment type="subcellular location">
    <subcellularLocation>
        <location evidence="1">Secreted</location>
    </subcellularLocation>
</comment>
<dbReference type="Proteomes" id="UP000247555">
    <property type="component" value="Unassembled WGS sequence"/>
</dbReference>
<dbReference type="InterPro" id="IPR050557">
    <property type="entry name" value="RTX_toxin/Mannuronan_C5-epim"/>
</dbReference>
<dbReference type="OrthoDB" id="8602163at2"/>
<evidence type="ECO:0000256" key="2">
    <source>
        <dbReference type="ARBA" id="ARBA00022525"/>
    </source>
</evidence>
<dbReference type="AlphaFoldDB" id="A0A318KIJ7"/>
<sequence>MASISSNISYTLAPSDDVLYLTGTDNINGNGNGNYNANIVYGNAGNNIINGLQGADTVYGGAGNDTIYANMPGSLSATWQDVLYGGTGDDALYADGFDRLYGEDGNDSLYDGNTTSNQLYGGLGNDAYYLGNASSMVIEQAGQGVDTVYSTVSVALDNSLAGAPLISGEVENLTLSNGPVNLTGGGNALNNLITGNLTANTLWGGVGADTLQGGGGNDVLYGNSAAVLADATQDWLYGGDGDDILYADGNDMLLGGAGADTYIIRAGLANTIIEDLTPSAVVDTVKSEISFSLGLSVPVAGMPTTQVASGAVERLELQGSADLIGLGSNGVNNTLQGNSGNNVLMGGTGMDILYGGAGNDTLYGNVVNGATNTEQDMLYGEIGNDTLYGDGYDVLYGGVGDDIYYINGINNHVQEMTGEGFDTVRSYVSFGVGGSPDPQSSNSSPGIEVIELVGTAHVSAYGSGDAETLLGNSGNNVLNGRGGHDLLNGGAGNDTLKVTVALDPAVYGDQNVTLIGGAGTDIFAIGASGKLVGANNTALVSDFQHGVDKIMFNTIAGPGTLLTLTTPAGATLDDMLTLAASQMTTSNTISQFVFAGDTYLVMDRSSSNGFASADTAIKVAGVPLITWSDLAFGVVGV</sequence>
<dbReference type="RefSeq" id="WP_110391172.1">
    <property type="nucleotide sequence ID" value="NZ_QJKI01000014.1"/>
</dbReference>
<name>A0A318KIJ7_9NEIS</name>
<dbReference type="Pfam" id="PF00353">
    <property type="entry name" value="HemolysinCabind"/>
    <property type="match status" value="8"/>
</dbReference>
<dbReference type="EMBL" id="QJKI01000014">
    <property type="protein sequence ID" value="PXX77924.1"/>
    <property type="molecule type" value="Genomic_DNA"/>
</dbReference>
<accession>A0A318KIJ7</accession>
<dbReference type="InterPro" id="IPR001343">
    <property type="entry name" value="Hemolysn_Ca-bd"/>
</dbReference>
<evidence type="ECO:0000256" key="1">
    <source>
        <dbReference type="ARBA" id="ARBA00004613"/>
    </source>
</evidence>
<gene>
    <name evidence="3" type="ORF">DFR34_11411</name>
</gene>
<dbReference type="SUPFAM" id="SSF51120">
    <property type="entry name" value="beta-Roll"/>
    <property type="match status" value="3"/>
</dbReference>
<dbReference type="PANTHER" id="PTHR38340:SF1">
    <property type="entry name" value="S-LAYER PROTEIN"/>
    <property type="match status" value="1"/>
</dbReference>
<protein>
    <submittedName>
        <fullName evidence="3">Hemolysin type calcium-binding protein</fullName>
    </submittedName>
</protein>
<organism evidence="3 4">
    <name type="scientific">Rivihabitans pingtungensis</name>
    <dbReference type="NCBI Taxonomy" id="1054498"/>
    <lineage>
        <taxon>Bacteria</taxon>
        <taxon>Pseudomonadati</taxon>
        <taxon>Pseudomonadota</taxon>
        <taxon>Betaproteobacteria</taxon>
        <taxon>Neisseriales</taxon>
        <taxon>Aquaspirillaceae</taxon>
        <taxon>Rivihabitans</taxon>
    </lineage>
</organism>
<dbReference type="Gene3D" id="2.150.10.10">
    <property type="entry name" value="Serralysin-like metalloprotease, C-terminal"/>
    <property type="match status" value="6"/>
</dbReference>
<evidence type="ECO:0000313" key="3">
    <source>
        <dbReference type="EMBL" id="PXX77924.1"/>
    </source>
</evidence>
<keyword evidence="4" id="KW-1185">Reference proteome</keyword>
<dbReference type="GO" id="GO:0005509">
    <property type="term" value="F:calcium ion binding"/>
    <property type="evidence" value="ECO:0007669"/>
    <property type="project" value="InterPro"/>
</dbReference>